<dbReference type="PIRSF" id="PIRSF038038">
    <property type="entry name" value="SMN_Gemin2"/>
    <property type="match status" value="1"/>
</dbReference>
<dbReference type="InterPro" id="IPR017364">
    <property type="entry name" value="GEMIN2"/>
</dbReference>
<dbReference type="AlphaFoldDB" id="A0A1V9ZEB2"/>
<evidence type="ECO:0000256" key="3">
    <source>
        <dbReference type="ARBA" id="ARBA00022664"/>
    </source>
</evidence>
<keyword evidence="2" id="KW-0963">Cytoplasm</keyword>
<evidence type="ECO:0000313" key="8">
    <source>
        <dbReference type="Proteomes" id="UP000243217"/>
    </source>
</evidence>
<evidence type="ECO:0000256" key="5">
    <source>
        <dbReference type="ARBA" id="ARBA00025758"/>
    </source>
</evidence>
<evidence type="ECO:0000256" key="6">
    <source>
        <dbReference type="ARBA" id="ARBA00047179"/>
    </source>
</evidence>
<dbReference type="GO" id="GO:0005681">
    <property type="term" value="C:spliceosomal complex"/>
    <property type="evidence" value="ECO:0007669"/>
    <property type="project" value="InterPro"/>
</dbReference>
<gene>
    <name evidence="7" type="ORF">THRCLA_07312</name>
</gene>
<dbReference type="PANTHER" id="PTHR12794">
    <property type="entry name" value="GEMIN2"/>
    <property type="match status" value="1"/>
</dbReference>
<comment type="subcellular location">
    <subcellularLocation>
        <location evidence="1">Cytoplasm</location>
    </subcellularLocation>
</comment>
<evidence type="ECO:0000313" key="7">
    <source>
        <dbReference type="EMBL" id="OQR96344.1"/>
    </source>
</evidence>
<comment type="caution">
    <text evidence="7">The sequence shown here is derived from an EMBL/GenBank/DDBJ whole genome shotgun (WGS) entry which is preliminary data.</text>
</comment>
<reference evidence="7 8" key="1">
    <citation type="journal article" date="2014" name="Genome Biol. Evol.">
        <title>The secreted proteins of Achlya hypogyna and Thraustotheca clavata identify the ancestral oomycete secretome and reveal gene acquisitions by horizontal gene transfer.</title>
        <authorList>
            <person name="Misner I."/>
            <person name="Blouin N."/>
            <person name="Leonard G."/>
            <person name="Richards T.A."/>
            <person name="Lane C.E."/>
        </authorList>
    </citation>
    <scope>NUCLEOTIDE SEQUENCE [LARGE SCALE GENOMIC DNA]</scope>
    <source>
        <strain evidence="7 8">ATCC 34112</strain>
    </source>
</reference>
<dbReference type="GO" id="GO:0032797">
    <property type="term" value="C:SMN complex"/>
    <property type="evidence" value="ECO:0007669"/>
    <property type="project" value="TreeGrafter"/>
</dbReference>
<evidence type="ECO:0000256" key="1">
    <source>
        <dbReference type="ARBA" id="ARBA00004496"/>
    </source>
</evidence>
<proteinExistence type="inferred from homology"/>
<evidence type="ECO:0000256" key="2">
    <source>
        <dbReference type="ARBA" id="ARBA00022490"/>
    </source>
</evidence>
<dbReference type="Gene3D" id="1.20.58.1070">
    <property type="match status" value="1"/>
</dbReference>
<protein>
    <recommendedName>
        <fullName evidence="6">Gem-associated protein 2</fullName>
    </recommendedName>
</protein>
<keyword evidence="3" id="KW-0507">mRNA processing</keyword>
<dbReference type="EMBL" id="JNBS01001976">
    <property type="protein sequence ID" value="OQR96344.1"/>
    <property type="molecule type" value="Genomic_DNA"/>
</dbReference>
<accession>A0A1V9ZEB2</accession>
<dbReference type="GO" id="GO:0000387">
    <property type="term" value="P:spliceosomal snRNP assembly"/>
    <property type="evidence" value="ECO:0007669"/>
    <property type="project" value="InterPro"/>
</dbReference>
<sequence length="233" mass="26869">MEGAVLPVVTATPEVLALYKFRFDANLPPSDAQEYLWRVRQEAETIPDITTVPIDKITKTLEIPSVSDTFLPELPPCSTEKQLGEAESMEILSEFADIRQYLVHIEASYNIPRRMQVCKLSDEDGWRRIFQSTAPHVNILLQMDQIMTRKLLHTMLHWIEEDAINLSRLRGVWIYALLARLDKPLLAEMDACVRDIFRWCWKMRNLVDGDVETLNVILCICSFFGQGEAINFL</sequence>
<dbReference type="Proteomes" id="UP000243217">
    <property type="component" value="Unassembled WGS sequence"/>
</dbReference>
<dbReference type="GO" id="GO:0000245">
    <property type="term" value="P:spliceosomal complex assembly"/>
    <property type="evidence" value="ECO:0007669"/>
    <property type="project" value="InterPro"/>
</dbReference>
<comment type="similarity">
    <text evidence="5">Belongs to the gemin-2 family.</text>
</comment>
<name>A0A1V9ZEB2_9STRA</name>
<dbReference type="Pfam" id="PF04938">
    <property type="entry name" value="SIP1"/>
    <property type="match status" value="1"/>
</dbReference>
<dbReference type="STRING" id="74557.A0A1V9ZEB2"/>
<dbReference type="OrthoDB" id="428895at2759"/>
<organism evidence="7 8">
    <name type="scientific">Thraustotheca clavata</name>
    <dbReference type="NCBI Taxonomy" id="74557"/>
    <lineage>
        <taxon>Eukaryota</taxon>
        <taxon>Sar</taxon>
        <taxon>Stramenopiles</taxon>
        <taxon>Oomycota</taxon>
        <taxon>Saprolegniomycetes</taxon>
        <taxon>Saprolegniales</taxon>
        <taxon>Achlyaceae</taxon>
        <taxon>Thraustotheca</taxon>
    </lineage>
</organism>
<keyword evidence="4" id="KW-0508">mRNA splicing</keyword>
<keyword evidence="8" id="KW-1185">Reference proteome</keyword>
<dbReference type="PANTHER" id="PTHR12794:SF0">
    <property type="entry name" value="GEM-ASSOCIATED PROTEIN 2"/>
    <property type="match status" value="1"/>
</dbReference>
<evidence type="ECO:0000256" key="4">
    <source>
        <dbReference type="ARBA" id="ARBA00023187"/>
    </source>
</evidence>
<dbReference type="InterPro" id="IPR035426">
    <property type="entry name" value="Gemin2/Brr1"/>
</dbReference>